<evidence type="ECO:0008006" key="9">
    <source>
        <dbReference type="Google" id="ProtNLM"/>
    </source>
</evidence>
<dbReference type="PANTHER" id="PTHR43429:SF3">
    <property type="entry name" value="NITRITE REDUCTASE [NAD(P)H]"/>
    <property type="match status" value="1"/>
</dbReference>
<organism evidence="7 8">
    <name type="scientific">Proteobacteria bacterium 228</name>
    <dbReference type="NCBI Taxonomy" id="2083153"/>
    <lineage>
        <taxon>Bacteria</taxon>
        <taxon>Pseudomonadati</taxon>
        <taxon>Pseudomonadota</taxon>
    </lineage>
</organism>
<dbReference type="EMBL" id="PRLP01000051">
    <property type="protein sequence ID" value="PPC76467.1"/>
    <property type="molecule type" value="Genomic_DNA"/>
</dbReference>
<evidence type="ECO:0000256" key="1">
    <source>
        <dbReference type="ARBA" id="ARBA00001974"/>
    </source>
</evidence>
<comment type="similarity">
    <text evidence="2">Belongs to the FAD-dependent oxidoreductase family.</text>
</comment>
<evidence type="ECO:0000313" key="8">
    <source>
        <dbReference type="Proteomes" id="UP000238196"/>
    </source>
</evidence>
<dbReference type="Pfam" id="PF07992">
    <property type="entry name" value="Pyr_redox_2"/>
    <property type="match status" value="1"/>
</dbReference>
<reference evidence="7 8" key="1">
    <citation type="submission" date="2018-02" db="EMBL/GenBank/DDBJ databases">
        <title>novel marine gammaproteobacteria from coastal saline agro ecosystem.</title>
        <authorList>
            <person name="Krishnan R."/>
            <person name="Ramesh Kumar N."/>
        </authorList>
    </citation>
    <scope>NUCLEOTIDE SEQUENCE [LARGE SCALE GENOMIC DNA]</scope>
    <source>
        <strain evidence="7 8">228</strain>
    </source>
</reference>
<accession>A0A2S5KNP6</accession>
<gene>
    <name evidence="7" type="ORF">C4K68_15115</name>
</gene>
<dbReference type="PANTHER" id="PTHR43429">
    <property type="entry name" value="PYRIDINE NUCLEOTIDE-DISULFIDE OXIDOREDUCTASE DOMAIN-CONTAINING"/>
    <property type="match status" value="1"/>
</dbReference>
<protein>
    <recommendedName>
        <fullName evidence="9">Assimilatory nitrite reductase large subunit</fullName>
    </recommendedName>
</protein>
<sequence length="437" mass="47950">MPLSIGPAVQQTRQEGMHEMTAERLLIVGNGMAADRLLDELYHHCPGRYAITLCGEENSAAYNRILLSPYLTGEYNEQDLFLKTHHWYRERGIEVHLGGAVEQLKVEQGFAMTSDGRRHDFDRLVMATGSLPLSLGVEGEQLPGVMAFRTLADARYLRQLPAACRQVVVIGGGLLGIEAAYGLVQQGKQVTLLQRGQWLLNRQLDEVAGGYLQRHLQRLGIEVRLGVSTRRFIGAEHLEALELNDGEILFADLAVQALGVTPRTELARQAGLQVDKGILVNDQMATSASGVYALGECCQWQSQTFGLVAPIWDQARVLARALAGEQDGYRYQDFATRLKVSGIDLLAAGVTSSNSCLTYEDREYGHYRRINLDEQGRISGIVLYGDVSAGNAFIDLMKQQKQVSHLGSDLLFGPQTTALEAEPEAVEDANEPVATAA</sequence>
<comment type="caution">
    <text evidence="7">The sequence shown here is derived from an EMBL/GenBank/DDBJ whole genome shotgun (WGS) entry which is preliminary data.</text>
</comment>
<dbReference type="GO" id="GO:0016491">
    <property type="term" value="F:oxidoreductase activity"/>
    <property type="evidence" value="ECO:0007669"/>
    <property type="project" value="InterPro"/>
</dbReference>
<keyword evidence="4" id="KW-0274">FAD</keyword>
<dbReference type="InterPro" id="IPR041575">
    <property type="entry name" value="Rubredoxin_C"/>
</dbReference>
<keyword evidence="3" id="KW-0285">Flavoprotein</keyword>
<proteinExistence type="inferred from homology"/>
<name>A0A2S5KNP6_9PROT</name>
<evidence type="ECO:0000259" key="6">
    <source>
        <dbReference type="Pfam" id="PF18267"/>
    </source>
</evidence>
<evidence type="ECO:0000256" key="4">
    <source>
        <dbReference type="ARBA" id="ARBA00022827"/>
    </source>
</evidence>
<dbReference type="InterPro" id="IPR036188">
    <property type="entry name" value="FAD/NAD-bd_sf"/>
</dbReference>
<evidence type="ECO:0000313" key="7">
    <source>
        <dbReference type="EMBL" id="PPC76467.1"/>
    </source>
</evidence>
<feature type="domain" description="NADH-rubredoxin oxidoreductase C-terminal" evidence="6">
    <location>
        <begin position="335"/>
        <end position="401"/>
    </location>
</feature>
<evidence type="ECO:0000256" key="3">
    <source>
        <dbReference type="ARBA" id="ARBA00022630"/>
    </source>
</evidence>
<evidence type="ECO:0000256" key="2">
    <source>
        <dbReference type="ARBA" id="ARBA00006442"/>
    </source>
</evidence>
<dbReference type="AlphaFoldDB" id="A0A2S5KNP6"/>
<dbReference type="Gene3D" id="3.30.390.30">
    <property type="match status" value="1"/>
</dbReference>
<dbReference type="PRINTS" id="PR00368">
    <property type="entry name" value="FADPNR"/>
</dbReference>
<dbReference type="Proteomes" id="UP000238196">
    <property type="component" value="Unassembled WGS sequence"/>
</dbReference>
<evidence type="ECO:0000259" key="5">
    <source>
        <dbReference type="Pfam" id="PF07992"/>
    </source>
</evidence>
<dbReference type="PRINTS" id="PR00411">
    <property type="entry name" value="PNDRDTASEI"/>
</dbReference>
<comment type="cofactor">
    <cofactor evidence="1">
        <name>FAD</name>
        <dbReference type="ChEBI" id="CHEBI:57692"/>
    </cofactor>
</comment>
<dbReference type="Pfam" id="PF18267">
    <property type="entry name" value="Rubredoxin_C"/>
    <property type="match status" value="1"/>
</dbReference>
<dbReference type="InterPro" id="IPR050260">
    <property type="entry name" value="FAD-bd_OxRdtase"/>
</dbReference>
<dbReference type="InterPro" id="IPR023753">
    <property type="entry name" value="FAD/NAD-binding_dom"/>
</dbReference>
<dbReference type="Gene3D" id="3.50.50.60">
    <property type="entry name" value="FAD/NAD(P)-binding domain"/>
    <property type="match status" value="2"/>
</dbReference>
<dbReference type="InterPro" id="IPR016156">
    <property type="entry name" value="FAD/NAD-linked_Rdtase_dimer_sf"/>
</dbReference>
<feature type="domain" description="FAD/NAD(P)-binding" evidence="5">
    <location>
        <begin position="24"/>
        <end position="302"/>
    </location>
</feature>
<dbReference type="SUPFAM" id="SSF51905">
    <property type="entry name" value="FAD/NAD(P)-binding domain"/>
    <property type="match status" value="2"/>
</dbReference>